<keyword evidence="7" id="KW-0472">Membrane</keyword>
<name>A0ABT4UVD8_9PSEU</name>
<proteinExistence type="inferred from homology"/>
<evidence type="ECO:0000256" key="5">
    <source>
        <dbReference type="ARBA" id="ARBA00022741"/>
    </source>
</evidence>
<dbReference type="Gene3D" id="3.40.50.300">
    <property type="entry name" value="P-loop containing nucleotide triphosphate hydrolases"/>
    <property type="match status" value="1"/>
</dbReference>
<accession>A0ABT4UVD8</accession>
<dbReference type="InterPro" id="IPR003593">
    <property type="entry name" value="AAA+_ATPase"/>
</dbReference>
<keyword evidence="6 9" id="KW-0067">ATP-binding</keyword>
<comment type="subcellular location">
    <subcellularLocation>
        <location evidence="1">Cell membrane</location>
        <topology evidence="1">Peripheral membrane protein</topology>
    </subcellularLocation>
</comment>
<dbReference type="Pfam" id="PF00005">
    <property type="entry name" value="ABC_tran"/>
    <property type="match status" value="1"/>
</dbReference>
<evidence type="ECO:0000256" key="2">
    <source>
        <dbReference type="ARBA" id="ARBA00005417"/>
    </source>
</evidence>
<dbReference type="PANTHER" id="PTHR43297:SF2">
    <property type="entry name" value="DIPEPTIDE TRANSPORT ATP-BINDING PROTEIN DPPD"/>
    <property type="match status" value="1"/>
</dbReference>
<dbReference type="CDD" id="cd03257">
    <property type="entry name" value="ABC_NikE_OppD_transporters"/>
    <property type="match status" value="1"/>
</dbReference>
<dbReference type="RefSeq" id="WP_270948095.1">
    <property type="nucleotide sequence ID" value="NZ_JAQGLA010000009.1"/>
</dbReference>
<dbReference type="InterPro" id="IPR013563">
    <property type="entry name" value="Oligopep_ABC_C"/>
</dbReference>
<dbReference type="NCBIfam" id="TIGR01727">
    <property type="entry name" value="oligo_HPY"/>
    <property type="match status" value="1"/>
</dbReference>
<comment type="caution">
    <text evidence="9">The sequence shown here is derived from an EMBL/GenBank/DDBJ whole genome shotgun (WGS) entry which is preliminary data.</text>
</comment>
<evidence type="ECO:0000256" key="7">
    <source>
        <dbReference type="ARBA" id="ARBA00023136"/>
    </source>
</evidence>
<evidence type="ECO:0000256" key="4">
    <source>
        <dbReference type="ARBA" id="ARBA00022475"/>
    </source>
</evidence>
<protein>
    <submittedName>
        <fullName evidence="9">ABC transporter ATP-binding protein</fullName>
    </submittedName>
</protein>
<keyword evidence="5" id="KW-0547">Nucleotide-binding</keyword>
<evidence type="ECO:0000256" key="6">
    <source>
        <dbReference type="ARBA" id="ARBA00022840"/>
    </source>
</evidence>
<keyword evidence="4" id="KW-1003">Cell membrane</keyword>
<dbReference type="EMBL" id="JAQGLA010000009">
    <property type="protein sequence ID" value="MDA3625518.1"/>
    <property type="molecule type" value="Genomic_DNA"/>
</dbReference>
<dbReference type="PANTHER" id="PTHR43297">
    <property type="entry name" value="OLIGOPEPTIDE TRANSPORT ATP-BINDING PROTEIN APPD"/>
    <property type="match status" value="1"/>
</dbReference>
<keyword evidence="10" id="KW-1185">Reference proteome</keyword>
<evidence type="ECO:0000256" key="3">
    <source>
        <dbReference type="ARBA" id="ARBA00022448"/>
    </source>
</evidence>
<dbReference type="GO" id="GO:0005524">
    <property type="term" value="F:ATP binding"/>
    <property type="evidence" value="ECO:0007669"/>
    <property type="project" value="UniProtKB-KW"/>
</dbReference>
<dbReference type="PROSITE" id="PS50893">
    <property type="entry name" value="ABC_TRANSPORTER_2"/>
    <property type="match status" value="1"/>
</dbReference>
<evidence type="ECO:0000313" key="10">
    <source>
        <dbReference type="Proteomes" id="UP001210380"/>
    </source>
</evidence>
<keyword evidence="3" id="KW-0813">Transport</keyword>
<dbReference type="InterPro" id="IPR027417">
    <property type="entry name" value="P-loop_NTPase"/>
</dbReference>
<evidence type="ECO:0000259" key="8">
    <source>
        <dbReference type="PROSITE" id="PS50893"/>
    </source>
</evidence>
<dbReference type="Proteomes" id="UP001210380">
    <property type="component" value="Unassembled WGS sequence"/>
</dbReference>
<dbReference type="Pfam" id="PF08352">
    <property type="entry name" value="oligo_HPY"/>
    <property type="match status" value="1"/>
</dbReference>
<reference evidence="9 10" key="1">
    <citation type="submission" date="2022-11" db="EMBL/GenBank/DDBJ databases">
        <title>Draft genome sequence of Saccharopolyspora sp. WRP15-2 isolated from rhizosphere soils of wild rice in Thailand.</title>
        <authorList>
            <person name="Duangmal K."/>
            <person name="Kammanee S."/>
            <person name="Muangham S."/>
        </authorList>
    </citation>
    <scope>NUCLEOTIDE SEQUENCE [LARGE SCALE GENOMIC DNA]</scope>
    <source>
        <strain evidence="9 10">WRP15-2</strain>
    </source>
</reference>
<dbReference type="SMART" id="SM00382">
    <property type="entry name" value="AAA"/>
    <property type="match status" value="1"/>
</dbReference>
<dbReference type="InterPro" id="IPR050388">
    <property type="entry name" value="ABC_Ni/Peptide_Import"/>
</dbReference>
<feature type="domain" description="ABC transporter" evidence="8">
    <location>
        <begin position="5"/>
        <end position="252"/>
    </location>
</feature>
<dbReference type="InterPro" id="IPR003439">
    <property type="entry name" value="ABC_transporter-like_ATP-bd"/>
</dbReference>
<sequence length="330" mass="35229">MTDLLTVTNLSVGSPTGPPILDGVSLRIGEGEVLAVVGESGSGKSMTAMSLIRLLPAPLTAGADEMTLGGHDLLRATDKEMNSIRGGQVGVLFQQPKRMLDPTCTAGAQIAEPLRRFRGMSRSAARRTTVELLRDVGIPEPERRARSYAHQLSGGIAQRVMIAVALAGQPSLLIADEPTTALDATVEAQILRLIAAKKRELGMSVLFISHDLNVVSAIADRIAVMYAGRIVEQGPAEEILTAPEHPYTRALIECSLLRQNAQGELYAIPGQAGSAREITVGCRFRDRCATAQSAHIEHQCAHAEPALVDSGTPGHTSRCWIPLQQTKEPL</sequence>
<organism evidence="9 10">
    <name type="scientific">Saccharopolyspora oryzae</name>
    <dbReference type="NCBI Taxonomy" id="2997343"/>
    <lineage>
        <taxon>Bacteria</taxon>
        <taxon>Bacillati</taxon>
        <taxon>Actinomycetota</taxon>
        <taxon>Actinomycetes</taxon>
        <taxon>Pseudonocardiales</taxon>
        <taxon>Pseudonocardiaceae</taxon>
        <taxon>Saccharopolyspora</taxon>
    </lineage>
</organism>
<comment type="similarity">
    <text evidence="2">Belongs to the ABC transporter superfamily.</text>
</comment>
<evidence type="ECO:0000313" key="9">
    <source>
        <dbReference type="EMBL" id="MDA3625518.1"/>
    </source>
</evidence>
<dbReference type="SUPFAM" id="SSF52540">
    <property type="entry name" value="P-loop containing nucleoside triphosphate hydrolases"/>
    <property type="match status" value="1"/>
</dbReference>
<gene>
    <name evidence="9" type="ORF">OU415_08720</name>
</gene>
<evidence type="ECO:0000256" key="1">
    <source>
        <dbReference type="ARBA" id="ARBA00004202"/>
    </source>
</evidence>